<keyword evidence="9" id="KW-1185">Reference proteome</keyword>
<keyword evidence="5 7" id="KW-1133">Transmembrane helix</keyword>
<dbReference type="AlphaFoldDB" id="A0A930VR83"/>
<evidence type="ECO:0000256" key="7">
    <source>
        <dbReference type="SAM" id="Phobius"/>
    </source>
</evidence>
<evidence type="ECO:0000313" key="8">
    <source>
        <dbReference type="EMBL" id="MBF4769401.1"/>
    </source>
</evidence>
<evidence type="ECO:0000256" key="6">
    <source>
        <dbReference type="ARBA" id="ARBA00023136"/>
    </source>
</evidence>
<dbReference type="InterPro" id="IPR036259">
    <property type="entry name" value="MFS_trans_sf"/>
</dbReference>
<keyword evidence="4 7" id="KW-0812">Transmembrane</keyword>
<proteinExistence type="predicted"/>
<keyword evidence="3" id="KW-1003">Cell membrane</keyword>
<feature type="transmembrane region" description="Helical" evidence="7">
    <location>
        <begin position="265"/>
        <end position="285"/>
    </location>
</feature>
<protein>
    <submittedName>
        <fullName evidence="8">MFS transporter</fullName>
    </submittedName>
</protein>
<dbReference type="CDD" id="cd06173">
    <property type="entry name" value="MFS_MefA_like"/>
    <property type="match status" value="1"/>
</dbReference>
<dbReference type="Proteomes" id="UP000660668">
    <property type="component" value="Unassembled WGS sequence"/>
</dbReference>
<sequence length="422" mass="43346">MKARLRSVAVDLSPLRHSAHYRRLWAGDGLGTFGRSILQVAVPVQVYQLTHSSLMVGLVSLCQLGPLIGGALIGGVVADANDRRRVLLLTQSSLAVLGLGLAVNAALPHPALWPIFVLAIAQAVVSGFDTPARRAAMPMLIGLERLPAALALQQLLSNTLKLVGPAIAGVLIASLGLSTTYWLYVAAYVAGVLTLRGLPSLVPEGGGRAAGWMSLREGVAYVARQRVVRSTFLIDINAMVFGLPRALFPAIGLSVLGGTAATVGILYAAPGAGALLCALTSGWIGRVQRQGLGVLIAVAVWGGAMIGLGLSRSLPLAVACLMLGGASDMVSSVLRATMVQLSTPDALRGRITSVNKAVVSGGPLLGDAEAGAVAALAGVTFSVLSGGIACILGVLLIWWRFPAFSRVVVRAGSITVDGRSTP</sequence>
<dbReference type="Pfam" id="PF05977">
    <property type="entry name" value="MFS_3"/>
    <property type="match status" value="1"/>
</dbReference>
<feature type="transmembrane region" description="Helical" evidence="7">
    <location>
        <begin position="149"/>
        <end position="175"/>
    </location>
</feature>
<feature type="transmembrane region" description="Helical" evidence="7">
    <location>
        <begin position="232"/>
        <end position="253"/>
    </location>
</feature>
<dbReference type="EMBL" id="JADKPO010000024">
    <property type="protein sequence ID" value="MBF4769401.1"/>
    <property type="molecule type" value="Genomic_DNA"/>
</dbReference>
<evidence type="ECO:0000313" key="9">
    <source>
        <dbReference type="Proteomes" id="UP000660668"/>
    </source>
</evidence>
<accession>A0A930VR83</accession>
<evidence type="ECO:0000256" key="1">
    <source>
        <dbReference type="ARBA" id="ARBA00004429"/>
    </source>
</evidence>
<dbReference type="SUPFAM" id="SSF103473">
    <property type="entry name" value="MFS general substrate transporter"/>
    <property type="match status" value="1"/>
</dbReference>
<evidence type="ECO:0000256" key="3">
    <source>
        <dbReference type="ARBA" id="ARBA00022475"/>
    </source>
</evidence>
<feature type="transmembrane region" description="Helical" evidence="7">
    <location>
        <begin position="292"/>
        <end position="310"/>
    </location>
</feature>
<reference evidence="8" key="1">
    <citation type="submission" date="2020-11" db="EMBL/GenBank/DDBJ databases">
        <title>Nocardioides cynanchi sp. nov., isolated from soil of rhizosphere of Cynanchum wilfordii.</title>
        <authorList>
            <person name="Lee J.-S."/>
            <person name="Suh M.K."/>
            <person name="Kim J.-S."/>
        </authorList>
    </citation>
    <scope>NUCLEOTIDE SEQUENCE</scope>
    <source>
        <strain evidence="8">KCTC 19276</strain>
    </source>
</reference>
<name>A0A930VR83_9ACTN</name>
<evidence type="ECO:0000256" key="4">
    <source>
        <dbReference type="ARBA" id="ARBA00022692"/>
    </source>
</evidence>
<dbReference type="InterPro" id="IPR010290">
    <property type="entry name" value="TM_effector"/>
</dbReference>
<dbReference type="PANTHER" id="PTHR23513:SF9">
    <property type="entry name" value="ENTEROBACTIN EXPORTER ENTS"/>
    <property type="match status" value="1"/>
</dbReference>
<feature type="transmembrane region" description="Helical" evidence="7">
    <location>
        <begin position="54"/>
        <end position="74"/>
    </location>
</feature>
<dbReference type="Gene3D" id="1.20.1250.20">
    <property type="entry name" value="MFS general substrate transporter like domains"/>
    <property type="match status" value="2"/>
</dbReference>
<comment type="subcellular location">
    <subcellularLocation>
        <location evidence="1">Cell inner membrane</location>
        <topology evidence="1">Multi-pass membrane protein</topology>
    </subcellularLocation>
</comment>
<feature type="transmembrane region" description="Helical" evidence="7">
    <location>
        <begin position="86"/>
        <end position="105"/>
    </location>
</feature>
<evidence type="ECO:0000256" key="2">
    <source>
        <dbReference type="ARBA" id="ARBA00022448"/>
    </source>
</evidence>
<evidence type="ECO:0000256" key="5">
    <source>
        <dbReference type="ARBA" id="ARBA00022989"/>
    </source>
</evidence>
<dbReference type="GO" id="GO:0005886">
    <property type="term" value="C:plasma membrane"/>
    <property type="evidence" value="ECO:0007669"/>
    <property type="project" value="UniProtKB-SubCell"/>
</dbReference>
<dbReference type="PANTHER" id="PTHR23513">
    <property type="entry name" value="INTEGRAL MEMBRANE EFFLUX PROTEIN-RELATED"/>
    <property type="match status" value="1"/>
</dbReference>
<comment type="caution">
    <text evidence="8">The sequence shown here is derived from an EMBL/GenBank/DDBJ whole genome shotgun (WGS) entry which is preliminary data.</text>
</comment>
<gene>
    <name evidence="8" type="ORF">ISU10_16655</name>
</gene>
<feature type="transmembrane region" description="Helical" evidence="7">
    <location>
        <begin position="373"/>
        <end position="399"/>
    </location>
</feature>
<keyword evidence="2" id="KW-0813">Transport</keyword>
<dbReference type="RefSeq" id="WP_194697547.1">
    <property type="nucleotide sequence ID" value="NZ_JADKPO010000024.1"/>
</dbReference>
<keyword evidence="6 7" id="KW-0472">Membrane</keyword>
<organism evidence="8 9">
    <name type="scientific">Nocardioides agariphilus</name>
    <dbReference type="NCBI Taxonomy" id="433664"/>
    <lineage>
        <taxon>Bacteria</taxon>
        <taxon>Bacillati</taxon>
        <taxon>Actinomycetota</taxon>
        <taxon>Actinomycetes</taxon>
        <taxon>Propionibacteriales</taxon>
        <taxon>Nocardioidaceae</taxon>
        <taxon>Nocardioides</taxon>
    </lineage>
</organism>